<name>A0A975EXP5_9SPIR</name>
<evidence type="ECO:0000256" key="1">
    <source>
        <dbReference type="ARBA" id="ARBA00022475"/>
    </source>
</evidence>
<keyword evidence="4" id="KW-0564">Palmitate</keyword>
<organism evidence="7 8">
    <name type="scientific">Treponema parvum</name>
    <dbReference type="NCBI Taxonomy" id="138851"/>
    <lineage>
        <taxon>Bacteria</taxon>
        <taxon>Pseudomonadati</taxon>
        <taxon>Spirochaetota</taxon>
        <taxon>Spirochaetia</taxon>
        <taxon>Spirochaetales</taxon>
        <taxon>Treponemataceae</taxon>
        <taxon>Treponema</taxon>
    </lineage>
</organism>
<feature type="signal peptide" evidence="6">
    <location>
        <begin position="1"/>
        <end position="24"/>
    </location>
</feature>
<dbReference type="EMBL" id="CP054257">
    <property type="protein sequence ID" value="QTQ10925.1"/>
    <property type="molecule type" value="Genomic_DNA"/>
</dbReference>
<dbReference type="Proteomes" id="UP000671995">
    <property type="component" value="Chromosome"/>
</dbReference>
<proteinExistence type="predicted"/>
<evidence type="ECO:0000256" key="5">
    <source>
        <dbReference type="ARBA" id="ARBA00023288"/>
    </source>
</evidence>
<dbReference type="PANTHER" id="PTHR41164:SF1">
    <property type="entry name" value="CURLI PRODUCTION ASSEMBLY_TRANSPORT COMPONENT CSGG"/>
    <property type="match status" value="1"/>
</dbReference>
<evidence type="ECO:0000313" key="8">
    <source>
        <dbReference type="Proteomes" id="UP000671995"/>
    </source>
</evidence>
<dbReference type="PANTHER" id="PTHR41164">
    <property type="entry name" value="CURLI PRODUCTION ASSEMBLY/TRANSPORT COMPONENT CSGG"/>
    <property type="match status" value="1"/>
</dbReference>
<keyword evidence="5" id="KW-0449">Lipoprotein</keyword>
<evidence type="ECO:0000256" key="6">
    <source>
        <dbReference type="SAM" id="SignalP"/>
    </source>
</evidence>
<dbReference type="InterPro" id="IPR005534">
    <property type="entry name" value="Curli_assmbl/transp-comp_CsgG"/>
</dbReference>
<feature type="chain" id="PRO_5037285178" evidence="6">
    <location>
        <begin position="25"/>
        <end position="318"/>
    </location>
</feature>
<accession>A0A975EXP5</accession>
<dbReference type="Gene3D" id="3.40.50.10610">
    <property type="entry name" value="ABC-type transport auxiliary lipoprotein component"/>
    <property type="match status" value="1"/>
</dbReference>
<sequence>MRKVCFVFLSFCILCLIGCTSVKPDIEADRSALNSKAAGQATSYQGLKRKVAIARFSNETEYAKGAFYDKENDPLGKQAVDILSTKLAASGKFILLERSDMDKILNEINIEEDKSKFQKIGADYLIVGSITEYGRKNIGERNVFSRTKRQIVEAGVSLRLIDVSTGEIIYSEEGKGEAETEASTVLGFGASAGFDATLSDKAISAAISKLVENVINNCMDRPWKSYFLSADDNAVIISGGKSQGIKTGDIYAVYEKGKSVKNPQTGMLIELPGKKIGTVKVLSTQGSTATNEYSFVELENVRIDTSKLNQYEIREEDK</sequence>
<evidence type="ECO:0000256" key="4">
    <source>
        <dbReference type="ARBA" id="ARBA00023139"/>
    </source>
</evidence>
<reference evidence="7" key="1">
    <citation type="submission" date="2020-05" db="EMBL/GenBank/DDBJ databases">
        <authorList>
            <person name="Zeng H."/>
            <person name="Chan Y.K."/>
            <person name="Watt R.M."/>
        </authorList>
    </citation>
    <scope>NUCLEOTIDE SEQUENCE</scope>
    <source>
        <strain evidence="7">ATCC 700773</strain>
    </source>
</reference>
<keyword evidence="2 6" id="KW-0732">Signal</keyword>
<keyword evidence="3" id="KW-0472">Membrane</keyword>
<evidence type="ECO:0000313" key="7">
    <source>
        <dbReference type="EMBL" id="QTQ10925.1"/>
    </source>
</evidence>
<gene>
    <name evidence="7" type="ORF">HRI96_01175</name>
</gene>
<dbReference type="Pfam" id="PF03783">
    <property type="entry name" value="CsgG"/>
    <property type="match status" value="1"/>
</dbReference>
<reference evidence="7" key="2">
    <citation type="journal article" date="2021" name="Microbiol. Resour. Announc.">
        <title>Complete Genome Sequences of Three Human Oral Treponema parvum Isolates.</title>
        <authorList>
            <person name="Zeng H."/>
            <person name="Watt R.M."/>
        </authorList>
    </citation>
    <scope>NUCLEOTIDE SEQUENCE</scope>
    <source>
        <strain evidence="7">ATCC 700773</strain>
    </source>
</reference>
<dbReference type="GO" id="GO:0030288">
    <property type="term" value="C:outer membrane-bounded periplasmic space"/>
    <property type="evidence" value="ECO:0007669"/>
    <property type="project" value="InterPro"/>
</dbReference>
<protein>
    <submittedName>
        <fullName evidence="7">Penicillin-binding protein activator LpoB</fullName>
    </submittedName>
</protein>
<keyword evidence="1" id="KW-1003">Cell membrane</keyword>
<dbReference type="SUPFAM" id="SSF52964">
    <property type="entry name" value="TolB, N-terminal domain"/>
    <property type="match status" value="1"/>
</dbReference>
<evidence type="ECO:0000256" key="2">
    <source>
        <dbReference type="ARBA" id="ARBA00022729"/>
    </source>
</evidence>
<evidence type="ECO:0000256" key="3">
    <source>
        <dbReference type="ARBA" id="ARBA00023136"/>
    </source>
</evidence>
<dbReference type="RefSeq" id="WP_210117719.1">
    <property type="nucleotide sequence ID" value="NZ_CP054257.1"/>
</dbReference>
<dbReference type="AlphaFoldDB" id="A0A975EXP5"/>